<evidence type="ECO:0000313" key="1">
    <source>
        <dbReference type="EMBL" id="WBA42976.1"/>
    </source>
</evidence>
<reference evidence="1 2" key="1">
    <citation type="submission" date="2022-12" db="EMBL/GenBank/DDBJ databases">
        <title>Hymenobacter canadensis sp. nov. isolated from lake water of the Cambridge Bay, Canada.</title>
        <authorList>
            <person name="Kim W.H."/>
            <person name="Lee Y.M."/>
        </authorList>
    </citation>
    <scope>NUCLEOTIDE SEQUENCE [LARGE SCALE GENOMIC DNA]</scope>
    <source>
        <strain evidence="1 2">PAMC 29467</strain>
    </source>
</reference>
<proteinExistence type="predicted"/>
<protein>
    <submittedName>
        <fullName evidence="1">Uncharacterized protein</fullName>
    </submittedName>
</protein>
<evidence type="ECO:0000313" key="2">
    <source>
        <dbReference type="Proteomes" id="UP001211005"/>
    </source>
</evidence>
<organism evidence="1 2">
    <name type="scientific">Hymenobacter canadensis</name>
    <dbReference type="NCBI Taxonomy" id="2999067"/>
    <lineage>
        <taxon>Bacteria</taxon>
        <taxon>Pseudomonadati</taxon>
        <taxon>Bacteroidota</taxon>
        <taxon>Cytophagia</taxon>
        <taxon>Cytophagales</taxon>
        <taxon>Hymenobacteraceae</taxon>
        <taxon>Hymenobacter</taxon>
    </lineage>
</organism>
<dbReference type="Proteomes" id="UP001211005">
    <property type="component" value="Chromosome"/>
</dbReference>
<dbReference type="EMBL" id="CP114767">
    <property type="protein sequence ID" value="WBA42976.1"/>
    <property type="molecule type" value="Genomic_DNA"/>
</dbReference>
<name>A0ABY7LU13_9BACT</name>
<accession>A0ABY7LU13</accession>
<keyword evidence="2" id="KW-1185">Reference proteome</keyword>
<dbReference type="RefSeq" id="WP_269561023.1">
    <property type="nucleotide sequence ID" value="NZ_CP114767.1"/>
</dbReference>
<sequence length="206" mass="22755">MHLSELTHWLAAPADFAQGAALYAQLGHSPVYRQLFALGETSYSRQLLERELQALASDPAPVTIAPPPAAATLPPTQAHTDAPELLPLRARLRGLRDERSQLHAQLTAPRLSEKDRGRFALRILVLGDQVQQLLQLEEHVLRQGALPPGPVVLADIDDQGELRRRLDNLVATRSKVRKNARRAAELPALEADITLIRLKLTPTTRV</sequence>
<gene>
    <name evidence="1" type="ORF">O3303_05280</name>
</gene>